<dbReference type="CDD" id="cd18312">
    <property type="entry name" value="BTB_POZ_NPY3-like"/>
    <property type="match status" value="1"/>
</dbReference>
<reference evidence="8" key="1">
    <citation type="journal article" date="2021" name="bioRxiv">
        <title>Whole Genome Assembly and Annotation of Northern Wild Rice, Zizania palustris L., Supports a Whole Genome Duplication in the Zizania Genus.</title>
        <authorList>
            <person name="Haas M."/>
            <person name="Kono T."/>
            <person name="Macchietto M."/>
            <person name="Millas R."/>
            <person name="McGilp L."/>
            <person name="Shao M."/>
            <person name="Duquette J."/>
            <person name="Hirsch C.N."/>
            <person name="Kimball J."/>
        </authorList>
    </citation>
    <scope>NUCLEOTIDE SEQUENCE</scope>
    <source>
        <tissue evidence="8">Fresh leaf tissue</tissue>
    </source>
</reference>
<feature type="coiled-coil region" evidence="4">
    <location>
        <begin position="454"/>
        <end position="488"/>
    </location>
</feature>
<dbReference type="InterPro" id="IPR000210">
    <property type="entry name" value="BTB/POZ_dom"/>
</dbReference>
<evidence type="ECO:0000256" key="5">
    <source>
        <dbReference type="SAM" id="MobiDB-lite"/>
    </source>
</evidence>
<protein>
    <submittedName>
        <fullName evidence="8">Uncharacterized protein</fullName>
    </submittedName>
</protein>
<evidence type="ECO:0000313" key="8">
    <source>
        <dbReference type="EMBL" id="KAG8046416.1"/>
    </source>
</evidence>
<dbReference type="PANTHER" id="PTHR32370">
    <property type="entry name" value="OS12G0117600 PROTEIN"/>
    <property type="match status" value="1"/>
</dbReference>
<accession>A0A8J5RW19</accession>
<evidence type="ECO:0000256" key="2">
    <source>
        <dbReference type="ARBA" id="ARBA00022786"/>
    </source>
</evidence>
<dbReference type="PROSITE" id="PS50097">
    <property type="entry name" value="BTB"/>
    <property type="match status" value="1"/>
</dbReference>
<evidence type="ECO:0000259" key="6">
    <source>
        <dbReference type="PROSITE" id="PS50097"/>
    </source>
</evidence>
<feature type="compositionally biased region" description="Basic residues" evidence="5">
    <location>
        <begin position="541"/>
        <end position="553"/>
    </location>
</feature>
<gene>
    <name evidence="8" type="ORF">GUJ93_ZPchr0008g13130</name>
</gene>
<feature type="compositionally biased region" description="Basic and acidic residues" evidence="5">
    <location>
        <begin position="510"/>
        <end position="522"/>
    </location>
</feature>
<keyword evidence="2" id="KW-0833">Ubl conjugation pathway</keyword>
<feature type="domain" description="BTB" evidence="6">
    <location>
        <begin position="28"/>
        <end position="98"/>
    </location>
</feature>
<dbReference type="EMBL" id="JAAALK010000290">
    <property type="protein sequence ID" value="KAG8046416.1"/>
    <property type="molecule type" value="Genomic_DNA"/>
</dbReference>
<evidence type="ECO:0000313" key="9">
    <source>
        <dbReference type="Proteomes" id="UP000729402"/>
    </source>
</evidence>
<dbReference type="InterPro" id="IPR027356">
    <property type="entry name" value="NPH3_dom"/>
</dbReference>
<dbReference type="OrthoDB" id="624345at2759"/>
<proteinExistence type="inferred from homology"/>
<reference evidence="8" key="2">
    <citation type="submission" date="2021-02" db="EMBL/GenBank/DDBJ databases">
        <authorList>
            <person name="Kimball J.A."/>
            <person name="Haas M.W."/>
            <person name="Macchietto M."/>
            <person name="Kono T."/>
            <person name="Duquette J."/>
            <person name="Shao M."/>
        </authorList>
    </citation>
    <scope>NUCLEOTIDE SEQUENCE</scope>
    <source>
        <tissue evidence="8">Fresh leaf tissue</tissue>
    </source>
</reference>
<dbReference type="EMBL" id="JAAALK010000290">
    <property type="protein sequence ID" value="KAG8046415.1"/>
    <property type="molecule type" value="Genomic_DNA"/>
</dbReference>
<dbReference type="Pfam" id="PF00651">
    <property type="entry name" value="BTB"/>
    <property type="match status" value="1"/>
</dbReference>
<feature type="compositionally biased region" description="Low complexity" evidence="5">
    <location>
        <begin position="523"/>
        <end position="536"/>
    </location>
</feature>
<evidence type="ECO:0000256" key="3">
    <source>
        <dbReference type="PROSITE-ProRule" id="PRU00982"/>
    </source>
</evidence>
<dbReference type="UniPathway" id="UPA00143"/>
<dbReference type="AlphaFoldDB" id="A0A8J5RW19"/>
<dbReference type="Pfam" id="PF03000">
    <property type="entry name" value="NPH3"/>
    <property type="match status" value="1"/>
</dbReference>
<evidence type="ECO:0000256" key="1">
    <source>
        <dbReference type="ARBA" id="ARBA00004906"/>
    </source>
</evidence>
<dbReference type="Proteomes" id="UP000729402">
    <property type="component" value="Unassembled WGS sequence"/>
</dbReference>
<feature type="region of interest" description="Disordered" evidence="5">
    <location>
        <begin position="510"/>
        <end position="553"/>
    </location>
</feature>
<organism evidence="8 9">
    <name type="scientific">Zizania palustris</name>
    <name type="common">Northern wild rice</name>
    <dbReference type="NCBI Taxonomy" id="103762"/>
    <lineage>
        <taxon>Eukaryota</taxon>
        <taxon>Viridiplantae</taxon>
        <taxon>Streptophyta</taxon>
        <taxon>Embryophyta</taxon>
        <taxon>Tracheophyta</taxon>
        <taxon>Spermatophyta</taxon>
        <taxon>Magnoliopsida</taxon>
        <taxon>Liliopsida</taxon>
        <taxon>Poales</taxon>
        <taxon>Poaceae</taxon>
        <taxon>BOP clade</taxon>
        <taxon>Oryzoideae</taxon>
        <taxon>Oryzeae</taxon>
        <taxon>Zizaniinae</taxon>
        <taxon>Zizania</taxon>
    </lineage>
</organism>
<evidence type="ECO:0000256" key="4">
    <source>
        <dbReference type="SAM" id="Coils"/>
    </source>
</evidence>
<dbReference type="GO" id="GO:0016567">
    <property type="term" value="P:protein ubiquitination"/>
    <property type="evidence" value="ECO:0007669"/>
    <property type="project" value="UniProtKB-UniPathway"/>
</dbReference>
<comment type="caution">
    <text evidence="8">The sequence shown here is derived from an EMBL/GenBank/DDBJ whole genome shotgun (WGS) entry which is preliminary data.</text>
</comment>
<comment type="similarity">
    <text evidence="3">Belongs to the NPH3 family.</text>
</comment>
<evidence type="ECO:0000259" key="7">
    <source>
        <dbReference type="PROSITE" id="PS51649"/>
    </source>
</evidence>
<dbReference type="InterPro" id="IPR043454">
    <property type="entry name" value="NPH3/RPT2-like"/>
</dbReference>
<dbReference type="PROSITE" id="PS51649">
    <property type="entry name" value="NPH3"/>
    <property type="match status" value="1"/>
</dbReference>
<comment type="pathway">
    <text evidence="1">Protein modification; protein ubiquitination.</text>
</comment>
<keyword evidence="4" id="KW-0175">Coiled coil</keyword>
<keyword evidence="9" id="KW-1185">Reference proteome</keyword>
<feature type="domain" description="NPH3" evidence="7">
    <location>
        <begin position="136"/>
        <end position="411"/>
    </location>
</feature>
<sequence>MACLKLGSKADVFRKQGQDWYCTTGLPSDITIIVGEQSFHLHKFPLLSKSGLLERCIREKIENGEDNCVIDLSDIPGGTKAFELAAKFCYGVKFEMTASNVVHLRCAADYLEMTEEIAEGNLIAQTENFLTQTVLRNWKDSVKALHTCDDVLDLAEKLQVVKRVQEAASCGMESALEQGQEIAAQIGAIPSEEEQKYLLEEIDTLLPFQRGVTSCKLLFGLLRTAIILKASPSCVSNLERRIGLQLDKATLEDLLIPNISESVETLYDVDCVQRILDHFLAMDQETGGASPGLGEDGQMLASPSLMPITMVAKLIDGYLAEVAPDVNLKLAKFLSLAAAIPDYARPIDDGLYRAIDIYLKAHPYLSESEKEELCRVMDCQKLSLEACTHAAQNERLPLRVIVQVLFFEQLQLRSSIAECLLVSENLEGGSRQLAPTTISGEQYRPGWPLASRENQALREGMDSMKQRVVELEKECATMREEIDRLGRSRSIAGKSRFSLGVKPQICSTKEDAPATTTDDKLAMAKADTTTTTTTTTPRLKISSRHKKKLSIDA</sequence>
<name>A0A8J5RW19_ZIZPA</name>